<sequence length="269" mass="29084">MHPSHIFSITILLLPQVIAQEGICWGVNGMQWKDNHKCPGSSACCGPDATCMPNRLCQRKGQAKNQFVRGPCAVAPYDRKKYTAICIKEETNNRFPRVEQCDDGSYCCNYDSGCCVGGRGVFLSSDGSIEDNSTSTTSELSSTFSTLSTTLSTFSTEYSTTTSEPSTTATAEADTEDEDADNSQGVKIGLGVGIPIAAIIAGLSTWLFFRRRSKKQNLPSSYPATSNMYEKSGAKILWTPQELDGYNGMTGVYNGRSAKIPGKPQELQG</sequence>
<evidence type="ECO:0000256" key="1">
    <source>
        <dbReference type="ARBA" id="ARBA00004167"/>
    </source>
</evidence>
<accession>A0A098DCB9</accession>
<comment type="subcellular location">
    <subcellularLocation>
        <location evidence="1">Membrane</location>
        <topology evidence="1">Single-pass membrane protein</topology>
    </subcellularLocation>
</comment>
<feature type="transmembrane region" description="Helical" evidence="6">
    <location>
        <begin position="188"/>
        <end position="209"/>
    </location>
</feature>
<evidence type="ECO:0000256" key="6">
    <source>
        <dbReference type="SAM" id="Phobius"/>
    </source>
</evidence>
<dbReference type="AlphaFoldDB" id="A0A098DCB9"/>
<name>A0A098DCB9_GIBZE</name>
<keyword evidence="2 6" id="KW-0812">Transmembrane</keyword>
<keyword evidence="10" id="KW-1185">Reference proteome</keyword>
<keyword evidence="7" id="KW-0732">Signal</keyword>
<feature type="signal peptide" evidence="7">
    <location>
        <begin position="1"/>
        <end position="19"/>
    </location>
</feature>
<gene>
    <name evidence="9" type="primary">FG08297.1</name>
    <name evidence="8" type="ORF">FGRAMPH1_01T09593</name>
</gene>
<accession>A0A0E0RZC4</accession>
<organism evidence="8 10">
    <name type="scientific">Gibberella zeae (strain ATCC MYA-4620 / CBS 123657 / FGSC 9075 / NRRL 31084 / PH-1)</name>
    <name type="common">Wheat head blight fungus</name>
    <name type="synonym">Fusarium graminearum</name>
    <dbReference type="NCBI Taxonomy" id="229533"/>
    <lineage>
        <taxon>Eukaryota</taxon>
        <taxon>Fungi</taxon>
        <taxon>Dikarya</taxon>
        <taxon>Ascomycota</taxon>
        <taxon>Pezizomycotina</taxon>
        <taxon>Sordariomycetes</taxon>
        <taxon>Hypocreomycetidae</taxon>
        <taxon>Hypocreales</taxon>
        <taxon>Nectriaceae</taxon>
        <taxon>Fusarium</taxon>
    </lineage>
</organism>
<evidence type="ECO:0000256" key="5">
    <source>
        <dbReference type="SAM" id="MobiDB-lite"/>
    </source>
</evidence>
<dbReference type="VEuPathDB" id="FungiDB:FGRAMPH1_01G09593"/>
<dbReference type="eggNOG" id="ENOG502SVD7">
    <property type="taxonomic scope" value="Eukaryota"/>
</dbReference>
<reference evidence="9" key="4">
    <citation type="submission" date="2017-01" db="UniProtKB">
        <authorList>
            <consortium name="EnsemblFungi"/>
        </authorList>
    </citation>
    <scope>IDENTIFICATION</scope>
    <source>
        <strain evidence="9">PH-1 / ATCC MYA-4620 / FGSC 9075 / NRRL 31084</strain>
    </source>
</reference>
<dbReference type="STRING" id="229533.A0A098DCB9"/>
<dbReference type="InParanoid" id="A0A098DCB9"/>
<feature type="chain" id="PRO_5010018640" evidence="7">
    <location>
        <begin position="20"/>
        <end position="269"/>
    </location>
</feature>
<dbReference type="EMBL" id="HG970333">
    <property type="protein sequence ID" value="CEF76599.1"/>
    <property type="molecule type" value="Genomic_DNA"/>
</dbReference>
<keyword evidence="3 6" id="KW-1133">Transmembrane helix</keyword>
<reference evidence="9 10" key="1">
    <citation type="journal article" date="2007" name="Science">
        <title>The Fusarium graminearum genome reveals a link between localized polymorphism and pathogen specialization.</title>
        <authorList>
            <person name="Cuomo C.A."/>
            <person name="Gueldener U."/>
            <person name="Xu J.-R."/>
            <person name="Trail F."/>
            <person name="Turgeon B.G."/>
            <person name="Di Pietro A."/>
            <person name="Walton J.D."/>
            <person name="Ma L.-J."/>
            <person name="Baker S.E."/>
            <person name="Rep M."/>
            <person name="Adam G."/>
            <person name="Antoniw J."/>
            <person name="Baldwin T."/>
            <person name="Calvo S.E."/>
            <person name="Chang Y.-L."/>
            <person name="DeCaprio D."/>
            <person name="Gale L.R."/>
            <person name="Gnerre S."/>
            <person name="Goswami R.S."/>
            <person name="Hammond-Kosack K."/>
            <person name="Harris L.J."/>
            <person name="Hilburn K."/>
            <person name="Kennell J.C."/>
            <person name="Kroken S."/>
            <person name="Magnuson J.K."/>
            <person name="Mannhaupt G."/>
            <person name="Mauceli E.W."/>
            <person name="Mewes H.-W."/>
            <person name="Mitterbauer R."/>
            <person name="Muehlbauer G."/>
            <person name="Muensterkoetter M."/>
            <person name="Nelson D."/>
            <person name="O'Donnell K."/>
            <person name="Ouellet T."/>
            <person name="Qi W."/>
            <person name="Quesneville H."/>
            <person name="Roncero M.I.G."/>
            <person name="Seong K.-Y."/>
            <person name="Tetko I.V."/>
            <person name="Urban M."/>
            <person name="Waalwijk C."/>
            <person name="Ward T.J."/>
            <person name="Yao J."/>
            <person name="Birren B.W."/>
            <person name="Kistler H.C."/>
        </authorList>
    </citation>
    <scope>NUCLEOTIDE SEQUENCE [LARGE SCALE GENOMIC DNA]</scope>
    <source>
        <strain evidence="10">ATCC MYA-4620 / CBS 123657 / FGSC 9075 / NRRL 31084 / PH-1</strain>
        <strain evidence="9">PH-1 / ATCC MYA-4620 / FGSC 9075 / NRRL 31084</strain>
    </source>
</reference>
<evidence type="ECO:0000256" key="3">
    <source>
        <dbReference type="ARBA" id="ARBA00022989"/>
    </source>
</evidence>
<feature type="region of interest" description="Disordered" evidence="5">
    <location>
        <begin position="155"/>
        <end position="183"/>
    </location>
</feature>
<feature type="compositionally biased region" description="Low complexity" evidence="5">
    <location>
        <begin position="155"/>
        <end position="172"/>
    </location>
</feature>
<evidence type="ECO:0000256" key="2">
    <source>
        <dbReference type="ARBA" id="ARBA00022692"/>
    </source>
</evidence>
<dbReference type="InterPro" id="IPR051694">
    <property type="entry name" value="Immunoregulatory_rcpt-like"/>
</dbReference>
<dbReference type="PANTHER" id="PTHR15549:SF26">
    <property type="entry name" value="AXIAL BUDDING PATTERN PROTEIN 2-RELATED"/>
    <property type="match status" value="1"/>
</dbReference>
<dbReference type="PANTHER" id="PTHR15549">
    <property type="entry name" value="PAIRED IMMUNOGLOBULIN-LIKE TYPE 2 RECEPTOR"/>
    <property type="match status" value="1"/>
</dbReference>
<evidence type="ECO:0000313" key="9">
    <source>
        <dbReference type="EnsemblFungi" id="CEF76599"/>
    </source>
</evidence>
<dbReference type="CDD" id="cd12087">
    <property type="entry name" value="TM_EGFR-like"/>
    <property type="match status" value="1"/>
</dbReference>
<keyword evidence="4 6" id="KW-0472">Membrane</keyword>
<dbReference type="Proteomes" id="UP000070720">
    <property type="component" value="Chromosome 2"/>
</dbReference>
<evidence type="ECO:0000256" key="7">
    <source>
        <dbReference type="SAM" id="SignalP"/>
    </source>
</evidence>
<dbReference type="GO" id="GO:0016020">
    <property type="term" value="C:membrane"/>
    <property type="evidence" value="ECO:0007669"/>
    <property type="project" value="UniProtKB-SubCell"/>
</dbReference>
<reference evidence="9 10" key="2">
    <citation type="journal article" date="2010" name="Nature">
        <title>Comparative genomics reveals mobile pathogenicity chromosomes in Fusarium.</title>
        <authorList>
            <person name="Ma L.J."/>
            <person name="van der Does H.C."/>
            <person name="Borkovich K.A."/>
            <person name="Coleman J.J."/>
            <person name="Daboussi M.J."/>
            <person name="Di Pietro A."/>
            <person name="Dufresne M."/>
            <person name="Freitag M."/>
            <person name="Grabherr M."/>
            <person name="Henrissat B."/>
            <person name="Houterman P.M."/>
            <person name="Kang S."/>
            <person name="Shim W.B."/>
            <person name="Woloshuk C."/>
            <person name="Xie X."/>
            <person name="Xu J.R."/>
            <person name="Antoniw J."/>
            <person name="Baker S.E."/>
            <person name="Bluhm B.H."/>
            <person name="Breakspear A."/>
            <person name="Brown D.W."/>
            <person name="Butchko R.A."/>
            <person name="Chapman S."/>
            <person name="Coulson R."/>
            <person name="Coutinho P.M."/>
            <person name="Danchin E.G."/>
            <person name="Diener A."/>
            <person name="Gale L.R."/>
            <person name="Gardiner D.M."/>
            <person name="Goff S."/>
            <person name="Hammond-Kosack K.E."/>
            <person name="Hilburn K."/>
            <person name="Hua-Van A."/>
            <person name="Jonkers W."/>
            <person name="Kazan K."/>
            <person name="Kodira C.D."/>
            <person name="Koehrsen M."/>
            <person name="Kumar L."/>
            <person name="Lee Y.H."/>
            <person name="Li L."/>
            <person name="Manners J.M."/>
            <person name="Miranda-Saavedra D."/>
            <person name="Mukherjee M."/>
            <person name="Park G."/>
            <person name="Park J."/>
            <person name="Park S.Y."/>
            <person name="Proctor R.H."/>
            <person name="Regev A."/>
            <person name="Ruiz-Roldan M.C."/>
            <person name="Sain D."/>
            <person name="Sakthikumar S."/>
            <person name="Sykes S."/>
            <person name="Schwartz D.C."/>
            <person name="Turgeon B.G."/>
            <person name="Wapinski I."/>
            <person name="Yoder O."/>
            <person name="Young S."/>
            <person name="Zeng Q."/>
            <person name="Zhou S."/>
            <person name="Galagan J."/>
            <person name="Cuomo C.A."/>
            <person name="Kistler H.C."/>
            <person name="Rep M."/>
        </authorList>
    </citation>
    <scope>GENOME REANNOTATION</scope>
    <source>
        <strain evidence="10">ATCC MYA-4620 / CBS 123657 / FGSC 9075 / NRRL 31084 / PH-1</strain>
        <strain evidence="9">PH-1 / ATCC MYA-4620 / FGSC 9075 / NRRL 31084</strain>
    </source>
</reference>
<proteinExistence type="predicted"/>
<evidence type="ECO:0000256" key="4">
    <source>
        <dbReference type="ARBA" id="ARBA00023136"/>
    </source>
</evidence>
<protein>
    <submittedName>
        <fullName evidence="8">Chromosome 2, complete genome</fullName>
    </submittedName>
</protein>
<evidence type="ECO:0000313" key="8">
    <source>
        <dbReference type="EMBL" id="CEF76599.1"/>
    </source>
</evidence>
<dbReference type="GO" id="GO:0071944">
    <property type="term" value="C:cell periphery"/>
    <property type="evidence" value="ECO:0007669"/>
    <property type="project" value="UniProtKB-ARBA"/>
</dbReference>
<evidence type="ECO:0000313" key="10">
    <source>
        <dbReference type="Proteomes" id="UP000070720"/>
    </source>
</evidence>
<reference evidence="8 10" key="3">
    <citation type="journal article" date="2015" name="BMC Genomics">
        <title>The completed genome sequence of the pathogenic ascomycete fungus Fusarium graminearum.</title>
        <authorList>
            <person name="King R."/>
            <person name="Urban M."/>
            <person name="Hammond-Kosack M.C."/>
            <person name="Hassani-Pak K."/>
            <person name="Hammond-Kosack K.E."/>
        </authorList>
    </citation>
    <scope>NUCLEOTIDE SEQUENCE [LARGE SCALE GENOMIC DNA]</scope>
    <source>
        <strain evidence="10">ATCC MYA-4620 / CBS 123657 / FGSC 9075 / NRRL 31084 / PH-1</strain>
        <strain evidence="8">PH-1</strain>
    </source>
</reference>
<dbReference type="EnsemblFungi" id="CEF76599">
    <property type="protein sequence ID" value="CEF76599"/>
    <property type="gene ID" value="FGRRES_17060"/>
</dbReference>